<dbReference type="RefSeq" id="WP_092633515.1">
    <property type="nucleotide sequence ID" value="NZ_FNQT01000001.1"/>
</dbReference>
<dbReference type="Pfam" id="PF20126">
    <property type="entry name" value="TumE"/>
    <property type="match status" value="1"/>
</dbReference>
<gene>
    <name evidence="1" type="ORF">SAMN04488065_1565</name>
</gene>
<evidence type="ECO:0000313" key="1">
    <source>
        <dbReference type="EMBL" id="SDZ98645.1"/>
    </source>
</evidence>
<accession>A0A1H3XGT6</accession>
<dbReference type="EMBL" id="FNQT01000001">
    <property type="protein sequence ID" value="SDZ98645.1"/>
    <property type="molecule type" value="Genomic_DNA"/>
</dbReference>
<dbReference type="OrthoDB" id="259945at2157"/>
<sequence>MGLGNGSPIDSDAIDESVERMRRQLDTGVFEVQFQYQKGEPFSPRRDGTHRAARVTVMPGIHQRGGYFDIQWWQNGDYKYHYREKGLEFRFRREEVNQSTKKPVQHFHPPDDLDKHRKSCIEVEQPPSLVTIAVLKTWWEAVKNSDENVVNAQNGLP</sequence>
<evidence type="ECO:0000313" key="2">
    <source>
        <dbReference type="Proteomes" id="UP000236755"/>
    </source>
</evidence>
<name>A0A1H3XGT6_9EURY</name>
<keyword evidence="2" id="KW-1185">Reference proteome</keyword>
<reference evidence="1 2" key="1">
    <citation type="submission" date="2016-10" db="EMBL/GenBank/DDBJ databases">
        <authorList>
            <person name="de Groot N.N."/>
        </authorList>
    </citation>
    <scope>NUCLEOTIDE SEQUENCE [LARGE SCALE GENOMIC DNA]</scope>
    <source>
        <strain evidence="1 2">CGMCC 1.8712</strain>
    </source>
</reference>
<protein>
    <submittedName>
        <fullName evidence="1">Uncharacterized protein</fullName>
    </submittedName>
</protein>
<proteinExistence type="predicted"/>
<dbReference type="Proteomes" id="UP000236755">
    <property type="component" value="Unassembled WGS sequence"/>
</dbReference>
<dbReference type="InterPro" id="IPR045397">
    <property type="entry name" value="TumE-like"/>
</dbReference>
<dbReference type="AlphaFoldDB" id="A0A1H3XGT6"/>
<organism evidence="1 2">
    <name type="scientific">Haloplanus vescus</name>
    <dbReference type="NCBI Taxonomy" id="555874"/>
    <lineage>
        <taxon>Archaea</taxon>
        <taxon>Methanobacteriati</taxon>
        <taxon>Methanobacteriota</taxon>
        <taxon>Stenosarchaea group</taxon>
        <taxon>Halobacteria</taxon>
        <taxon>Halobacteriales</taxon>
        <taxon>Haloferacaceae</taxon>
        <taxon>Haloplanus</taxon>
    </lineage>
</organism>